<keyword evidence="3" id="KW-1185">Reference proteome</keyword>
<evidence type="ECO:0000256" key="1">
    <source>
        <dbReference type="SAM" id="SignalP"/>
    </source>
</evidence>
<gene>
    <name evidence="2" type="ORF">ABB37_02790</name>
</gene>
<dbReference type="EMBL" id="LGTL01000004">
    <property type="protein sequence ID" value="KPA83075.1"/>
    <property type="molecule type" value="Genomic_DNA"/>
</dbReference>
<proteinExistence type="predicted"/>
<accession>A0A0N0DXK0</accession>
<dbReference type="RefSeq" id="XP_015661514.1">
    <property type="nucleotide sequence ID" value="XM_015799912.1"/>
</dbReference>
<dbReference type="GeneID" id="26903081"/>
<evidence type="ECO:0008006" key="4">
    <source>
        <dbReference type="Google" id="ProtNLM"/>
    </source>
</evidence>
<organism evidence="2 3">
    <name type="scientific">Leptomonas pyrrhocoris</name>
    <name type="common">Firebug parasite</name>
    <dbReference type="NCBI Taxonomy" id="157538"/>
    <lineage>
        <taxon>Eukaryota</taxon>
        <taxon>Discoba</taxon>
        <taxon>Euglenozoa</taxon>
        <taxon>Kinetoplastea</taxon>
        <taxon>Metakinetoplastina</taxon>
        <taxon>Trypanosomatida</taxon>
        <taxon>Trypanosomatidae</taxon>
        <taxon>Leishmaniinae</taxon>
        <taxon>Leptomonas</taxon>
    </lineage>
</organism>
<feature type="signal peptide" evidence="1">
    <location>
        <begin position="1"/>
        <end position="32"/>
    </location>
</feature>
<dbReference type="VEuPathDB" id="TriTrypDB:LpyrH10_04_3400"/>
<feature type="chain" id="PRO_5005847101" description="Secreted protein" evidence="1">
    <location>
        <begin position="33"/>
        <end position="83"/>
    </location>
</feature>
<keyword evidence="1" id="KW-0732">Signal</keyword>
<comment type="caution">
    <text evidence="2">The sequence shown here is derived from an EMBL/GenBank/DDBJ whole genome shotgun (WGS) entry which is preliminary data.</text>
</comment>
<evidence type="ECO:0000313" key="3">
    <source>
        <dbReference type="Proteomes" id="UP000037923"/>
    </source>
</evidence>
<name>A0A0N0DXK0_LEPPY</name>
<dbReference type="Proteomes" id="UP000037923">
    <property type="component" value="Unassembled WGS sequence"/>
</dbReference>
<sequence length="83" mass="8739">MAVCLGCDPSGPPPLLLPLALSLKLCVPLEFAVTCDVNCISRTQTTGGREGGEREREKSVCLRSCAVVLCAALLSPFSPRSSF</sequence>
<evidence type="ECO:0000313" key="2">
    <source>
        <dbReference type="EMBL" id="KPA83075.1"/>
    </source>
</evidence>
<reference evidence="2 3" key="1">
    <citation type="submission" date="2015-07" db="EMBL/GenBank/DDBJ databases">
        <title>High-quality genome of monoxenous trypanosomatid Leptomonas pyrrhocoris.</title>
        <authorList>
            <person name="Flegontov P."/>
            <person name="Butenko A."/>
            <person name="Firsov S."/>
            <person name="Vlcek C."/>
            <person name="Logacheva M.D."/>
            <person name="Field M."/>
            <person name="Filatov D."/>
            <person name="Flegontova O."/>
            <person name="Gerasimov E."/>
            <person name="Jackson A.P."/>
            <person name="Kelly S."/>
            <person name="Opperdoes F."/>
            <person name="O'Reilly A."/>
            <person name="Votypka J."/>
            <person name="Yurchenko V."/>
            <person name="Lukes J."/>
        </authorList>
    </citation>
    <scope>NUCLEOTIDE SEQUENCE [LARGE SCALE GENOMIC DNA]</scope>
    <source>
        <strain evidence="2">H10</strain>
    </source>
</reference>
<dbReference type="AlphaFoldDB" id="A0A0N0DXK0"/>
<protein>
    <recommendedName>
        <fullName evidence="4">Secreted protein</fullName>
    </recommendedName>
</protein>